<keyword evidence="10" id="KW-1185">Reference proteome</keyword>
<evidence type="ECO:0000313" key="9">
    <source>
        <dbReference type="EMBL" id="OVA19979.1"/>
    </source>
</evidence>
<reference evidence="9 10" key="1">
    <citation type="journal article" date="2017" name="Mol. Plant">
        <title>The Genome of Medicinal Plant Macleaya cordata Provides New Insights into Benzylisoquinoline Alkaloids Metabolism.</title>
        <authorList>
            <person name="Liu X."/>
            <person name="Liu Y."/>
            <person name="Huang P."/>
            <person name="Ma Y."/>
            <person name="Qing Z."/>
            <person name="Tang Q."/>
            <person name="Cao H."/>
            <person name="Cheng P."/>
            <person name="Zheng Y."/>
            <person name="Yuan Z."/>
            <person name="Zhou Y."/>
            <person name="Liu J."/>
            <person name="Tang Z."/>
            <person name="Zhuo Y."/>
            <person name="Zhang Y."/>
            <person name="Yu L."/>
            <person name="Huang J."/>
            <person name="Yang P."/>
            <person name="Peng Q."/>
            <person name="Zhang J."/>
            <person name="Jiang W."/>
            <person name="Zhang Z."/>
            <person name="Lin K."/>
            <person name="Ro D.K."/>
            <person name="Chen X."/>
            <person name="Xiong X."/>
            <person name="Shang Y."/>
            <person name="Huang S."/>
            <person name="Zeng J."/>
        </authorList>
    </citation>
    <scope>NUCLEOTIDE SEQUENCE [LARGE SCALE GENOMIC DNA]</scope>
    <source>
        <strain evidence="10">cv. BLH2017</strain>
        <tissue evidence="9">Root</tissue>
    </source>
</reference>
<evidence type="ECO:0000256" key="2">
    <source>
        <dbReference type="ARBA" id="ARBA00022494"/>
    </source>
</evidence>
<dbReference type="Gene3D" id="3.10.680.10">
    <property type="entry name" value="Photosystem II CP47 reaction center protein"/>
    <property type="match status" value="1"/>
</dbReference>
<proteinExistence type="predicted"/>
<dbReference type="Proteomes" id="UP000195402">
    <property type="component" value="Unassembled WGS sequence"/>
</dbReference>
<accession>A0A200RB84</accession>
<dbReference type="InParanoid" id="A0A200RB84"/>
<keyword evidence="3" id="KW-0602">Photosynthesis</keyword>
<organism evidence="9 10">
    <name type="scientific">Macleaya cordata</name>
    <name type="common">Five-seeded plume-poppy</name>
    <name type="synonym">Bocconia cordata</name>
    <dbReference type="NCBI Taxonomy" id="56857"/>
    <lineage>
        <taxon>Eukaryota</taxon>
        <taxon>Viridiplantae</taxon>
        <taxon>Streptophyta</taxon>
        <taxon>Embryophyta</taxon>
        <taxon>Tracheophyta</taxon>
        <taxon>Spermatophyta</taxon>
        <taxon>Magnoliopsida</taxon>
        <taxon>Ranunculales</taxon>
        <taxon>Papaveraceae</taxon>
        <taxon>Papaveroideae</taxon>
        <taxon>Macleaya</taxon>
    </lineage>
</organism>
<keyword evidence="5" id="KW-1133">Transmembrane helix</keyword>
<dbReference type="InterPro" id="IPR036001">
    <property type="entry name" value="PS_II_antenna-like_sf"/>
</dbReference>
<keyword evidence="4" id="KW-0812">Transmembrane</keyword>
<dbReference type="SUPFAM" id="SSF161077">
    <property type="entry name" value="Photosystem II antenna protein-like"/>
    <property type="match status" value="1"/>
</dbReference>
<evidence type="ECO:0000313" key="10">
    <source>
        <dbReference type="Proteomes" id="UP000195402"/>
    </source>
</evidence>
<dbReference type="Pfam" id="PF00421">
    <property type="entry name" value="PSII"/>
    <property type="match status" value="1"/>
</dbReference>
<evidence type="ECO:0000256" key="6">
    <source>
        <dbReference type="ARBA" id="ARBA00022991"/>
    </source>
</evidence>
<protein>
    <submittedName>
        <fullName evidence="9">Photosystem antenna protein-like</fullName>
    </submittedName>
</protein>
<name>A0A200RB84_MACCD</name>
<keyword evidence="8" id="KW-0604">Photosystem II</keyword>
<evidence type="ECO:0000256" key="4">
    <source>
        <dbReference type="ARBA" id="ARBA00022692"/>
    </source>
</evidence>
<evidence type="ECO:0000256" key="5">
    <source>
        <dbReference type="ARBA" id="ARBA00022989"/>
    </source>
</evidence>
<keyword evidence="2" id="KW-0148">Chlorophyll</keyword>
<dbReference type="OMA" id="HEIFVHH"/>
<evidence type="ECO:0000256" key="8">
    <source>
        <dbReference type="ARBA" id="ARBA00023276"/>
    </source>
</evidence>
<dbReference type="GO" id="GO:0009523">
    <property type="term" value="C:photosystem II"/>
    <property type="evidence" value="ECO:0007669"/>
    <property type="project" value="UniProtKB-KW"/>
</dbReference>
<dbReference type="STRING" id="56857.A0A200RB84"/>
<evidence type="ECO:0000256" key="1">
    <source>
        <dbReference type="ARBA" id="ARBA00004141"/>
    </source>
</evidence>
<keyword evidence="7" id="KW-0472">Membrane</keyword>
<dbReference type="GO" id="GO:0009767">
    <property type="term" value="P:photosynthetic electron transport chain"/>
    <property type="evidence" value="ECO:0007669"/>
    <property type="project" value="InterPro"/>
</dbReference>
<sequence length="57" mass="6623">MDNGDEIAVGWLRHPIFRDKEGRELFVHRMTTFFETFSVVLVDGDGIVRADVPFRRA</sequence>
<gene>
    <name evidence="9" type="ORF">BVC80_1441g10</name>
</gene>
<dbReference type="InterPro" id="IPR000932">
    <property type="entry name" value="PS_antenna-like"/>
</dbReference>
<keyword evidence="6" id="KW-0157">Chromophore</keyword>
<evidence type="ECO:0000256" key="7">
    <source>
        <dbReference type="ARBA" id="ARBA00023136"/>
    </source>
</evidence>
<comment type="subcellular location">
    <subcellularLocation>
        <location evidence="1">Membrane</location>
        <topology evidence="1">Multi-pass membrane protein</topology>
    </subcellularLocation>
</comment>
<comment type="caution">
    <text evidence="9">The sequence shown here is derived from an EMBL/GenBank/DDBJ whole genome shotgun (WGS) entry which is preliminary data.</text>
</comment>
<evidence type="ECO:0000256" key="3">
    <source>
        <dbReference type="ARBA" id="ARBA00022531"/>
    </source>
</evidence>
<dbReference type="OrthoDB" id="375at2759"/>
<dbReference type="EMBL" id="MVGT01000158">
    <property type="protein sequence ID" value="OVA19979.1"/>
    <property type="molecule type" value="Genomic_DNA"/>
</dbReference>
<dbReference type="AlphaFoldDB" id="A0A200RB84"/>
<dbReference type="GO" id="GO:0016168">
    <property type="term" value="F:chlorophyll binding"/>
    <property type="evidence" value="ECO:0007669"/>
    <property type="project" value="UniProtKB-KW"/>
</dbReference>